<dbReference type="AlphaFoldDB" id="A0A078MFN7"/>
<gene>
    <name evidence="2" type="ORF">BN1050_01884</name>
</gene>
<organism evidence="2">
    <name type="scientific">Metalysinibacillus saudimassiliensis</name>
    <dbReference type="NCBI Taxonomy" id="1461583"/>
    <lineage>
        <taxon>Bacteria</taxon>
        <taxon>Bacillati</taxon>
        <taxon>Bacillota</taxon>
        <taxon>Bacilli</taxon>
        <taxon>Bacillales</taxon>
        <taxon>Caryophanaceae</taxon>
        <taxon>Metalysinibacillus</taxon>
    </lineage>
</organism>
<evidence type="ECO:0000313" key="2">
    <source>
        <dbReference type="EMBL" id="CEA04217.1"/>
    </source>
</evidence>
<dbReference type="PANTHER" id="PTHR33795:SF1">
    <property type="entry name" value="INSERTION ELEMENT IS150 PROTEIN INSJ"/>
    <property type="match status" value="1"/>
</dbReference>
<dbReference type="GO" id="GO:0043565">
    <property type="term" value="F:sequence-specific DNA binding"/>
    <property type="evidence" value="ECO:0007669"/>
    <property type="project" value="InterPro"/>
</dbReference>
<dbReference type="PATRIC" id="fig|1461583.4.peg.1806"/>
<evidence type="ECO:0000256" key="1">
    <source>
        <dbReference type="SAM" id="MobiDB-lite"/>
    </source>
</evidence>
<dbReference type="Pfam" id="PF01527">
    <property type="entry name" value="HTH_Tnp_1"/>
    <property type="match status" value="1"/>
</dbReference>
<name>A0A078MFN7_9BACL</name>
<dbReference type="EMBL" id="LN483075">
    <property type="protein sequence ID" value="CEA04217.1"/>
    <property type="molecule type" value="Genomic_DNA"/>
</dbReference>
<dbReference type="GO" id="GO:0004803">
    <property type="term" value="F:transposase activity"/>
    <property type="evidence" value="ECO:0007669"/>
    <property type="project" value="InterPro"/>
</dbReference>
<feature type="region of interest" description="Disordered" evidence="1">
    <location>
        <begin position="114"/>
        <end position="141"/>
    </location>
</feature>
<dbReference type="InterPro" id="IPR010921">
    <property type="entry name" value="Trp_repressor/repl_initiator"/>
</dbReference>
<dbReference type="GO" id="GO:0006313">
    <property type="term" value="P:DNA transposition"/>
    <property type="evidence" value="ECO:0007669"/>
    <property type="project" value="InterPro"/>
</dbReference>
<proteinExistence type="predicted"/>
<accession>A0A078MFN7</accession>
<sequence length="175" mass="20469">MAKYSEEFKWSVVQEYLEGSLGMKLVSKKYGLSDHSIVRRWVHAYKAFGRKGLAVKKKKTIYSVQFKVDVLHFMKQTGASYQETAIQFKLNNPSVIANWNSKFLKEGIEGLQEKAKGRPSMSKKTKTTSLKKEKEMSREEQLERENELLRLEVAYLKKLKAFRENPDTFLEKHKQ</sequence>
<reference evidence="2" key="1">
    <citation type="submission" date="2014-07" db="EMBL/GenBank/DDBJ databases">
        <authorList>
            <person name="Urmite Genomes Urmite Genomes"/>
        </authorList>
    </citation>
    <scope>NUCLEOTIDE SEQUENCE</scope>
    <source>
        <strain evidence="2">13S34_air</strain>
    </source>
</reference>
<dbReference type="SUPFAM" id="SSF48295">
    <property type="entry name" value="TrpR-like"/>
    <property type="match status" value="1"/>
</dbReference>
<dbReference type="HOGENOM" id="CLU_027402_17_0_9"/>
<dbReference type="InterPro" id="IPR036388">
    <property type="entry name" value="WH-like_DNA-bd_sf"/>
</dbReference>
<dbReference type="Gene3D" id="1.10.10.10">
    <property type="entry name" value="Winged helix-like DNA-binding domain superfamily/Winged helix DNA-binding domain"/>
    <property type="match status" value="2"/>
</dbReference>
<feature type="compositionally biased region" description="Basic and acidic residues" evidence="1">
    <location>
        <begin position="130"/>
        <end position="141"/>
    </location>
</feature>
<dbReference type="InterPro" id="IPR002514">
    <property type="entry name" value="Transposase_8"/>
</dbReference>
<protein>
    <submittedName>
        <fullName evidence="2">Transposase</fullName>
    </submittedName>
</protein>
<dbReference type="PANTHER" id="PTHR33795">
    <property type="entry name" value="INSERTION ELEMENT IS150 PROTEIN INSJ"/>
    <property type="match status" value="1"/>
</dbReference>
<dbReference type="InterPro" id="IPR052057">
    <property type="entry name" value="IS150/IS1296_orfA-like"/>
</dbReference>